<keyword evidence="3" id="KW-0813">Transport</keyword>
<accession>A0A563VLA3</accession>
<dbReference type="InterPro" id="IPR008250">
    <property type="entry name" value="ATPase_P-typ_transduc_dom_A_sf"/>
</dbReference>
<dbReference type="NCBIfam" id="TIGR01494">
    <property type="entry name" value="ATPase_P-type"/>
    <property type="match status" value="2"/>
</dbReference>
<dbReference type="EMBL" id="CAACVJ010000040">
    <property type="protein sequence ID" value="VEP12113.1"/>
    <property type="molecule type" value="Genomic_DNA"/>
</dbReference>
<organism evidence="13 14">
    <name type="scientific">Hyella patelloides LEGE 07179</name>
    <dbReference type="NCBI Taxonomy" id="945734"/>
    <lineage>
        <taxon>Bacteria</taxon>
        <taxon>Bacillati</taxon>
        <taxon>Cyanobacteriota</taxon>
        <taxon>Cyanophyceae</taxon>
        <taxon>Pleurocapsales</taxon>
        <taxon>Hyellaceae</taxon>
        <taxon>Hyella</taxon>
    </lineage>
</organism>
<evidence type="ECO:0000313" key="14">
    <source>
        <dbReference type="Proteomes" id="UP000320055"/>
    </source>
</evidence>
<keyword evidence="5 11" id="KW-0479">Metal-binding</keyword>
<dbReference type="InterPro" id="IPR036412">
    <property type="entry name" value="HAD-like_sf"/>
</dbReference>
<evidence type="ECO:0000256" key="4">
    <source>
        <dbReference type="ARBA" id="ARBA00022692"/>
    </source>
</evidence>
<dbReference type="SUPFAM" id="SSF56784">
    <property type="entry name" value="HAD-like"/>
    <property type="match status" value="1"/>
</dbReference>
<keyword evidence="6 11" id="KW-0547">Nucleotide-binding</keyword>
<dbReference type="InterPro" id="IPR027256">
    <property type="entry name" value="P-typ_ATPase_IB"/>
</dbReference>
<dbReference type="InterPro" id="IPR023298">
    <property type="entry name" value="ATPase_P-typ_TM_dom_sf"/>
</dbReference>
<keyword evidence="8" id="KW-1278">Translocase</keyword>
<dbReference type="PROSITE" id="PS00154">
    <property type="entry name" value="ATPASE_E1_E2"/>
    <property type="match status" value="1"/>
</dbReference>
<proteinExistence type="inferred from homology"/>
<dbReference type="InterPro" id="IPR006121">
    <property type="entry name" value="HMA_dom"/>
</dbReference>
<dbReference type="SFLD" id="SFLDG00002">
    <property type="entry name" value="C1.7:_P-type_atpase_like"/>
    <property type="match status" value="1"/>
</dbReference>
<dbReference type="PANTHER" id="PTHR43520:SF8">
    <property type="entry name" value="P-TYPE CU(+) TRANSPORTER"/>
    <property type="match status" value="1"/>
</dbReference>
<feature type="transmembrane region" description="Helical" evidence="11">
    <location>
        <begin position="747"/>
        <end position="771"/>
    </location>
</feature>
<evidence type="ECO:0000256" key="7">
    <source>
        <dbReference type="ARBA" id="ARBA00022840"/>
    </source>
</evidence>
<evidence type="ECO:0000256" key="6">
    <source>
        <dbReference type="ARBA" id="ARBA00022741"/>
    </source>
</evidence>
<evidence type="ECO:0000256" key="9">
    <source>
        <dbReference type="ARBA" id="ARBA00022989"/>
    </source>
</evidence>
<keyword evidence="9 11" id="KW-1133">Transmembrane helix</keyword>
<dbReference type="InterPro" id="IPR017969">
    <property type="entry name" value="Heavy-metal-associated_CS"/>
</dbReference>
<gene>
    <name evidence="13" type="primary">synA</name>
    <name evidence="13" type="ORF">H1P_1340013</name>
</gene>
<dbReference type="GO" id="GO:0005886">
    <property type="term" value="C:plasma membrane"/>
    <property type="evidence" value="ECO:0007669"/>
    <property type="project" value="UniProtKB-SubCell"/>
</dbReference>
<keyword evidence="7 11" id="KW-0067">ATP-binding</keyword>
<feature type="transmembrane region" description="Helical" evidence="11">
    <location>
        <begin position="137"/>
        <end position="157"/>
    </location>
</feature>
<dbReference type="SUPFAM" id="SSF81665">
    <property type="entry name" value="Calcium ATPase, transmembrane domain M"/>
    <property type="match status" value="1"/>
</dbReference>
<dbReference type="CDD" id="cd02094">
    <property type="entry name" value="P-type_ATPase_Cu-like"/>
    <property type="match status" value="1"/>
</dbReference>
<dbReference type="Gene3D" id="3.40.50.1000">
    <property type="entry name" value="HAD superfamily/HAD-like"/>
    <property type="match status" value="1"/>
</dbReference>
<dbReference type="SUPFAM" id="SSF55008">
    <property type="entry name" value="HMA, heavy metal-associated domain"/>
    <property type="match status" value="1"/>
</dbReference>
<feature type="transmembrane region" description="Helical" evidence="11">
    <location>
        <begin position="360"/>
        <end position="382"/>
    </location>
</feature>
<dbReference type="InterPro" id="IPR036163">
    <property type="entry name" value="HMA_dom_sf"/>
</dbReference>
<dbReference type="PRINTS" id="PR00119">
    <property type="entry name" value="CATATPASE"/>
</dbReference>
<comment type="similarity">
    <text evidence="2 11">Belongs to the cation transport ATPase (P-type) (TC 3.A.3) family. Type IB subfamily.</text>
</comment>
<evidence type="ECO:0000256" key="8">
    <source>
        <dbReference type="ARBA" id="ARBA00022967"/>
    </source>
</evidence>
<dbReference type="Proteomes" id="UP000320055">
    <property type="component" value="Unassembled WGS sequence"/>
</dbReference>
<keyword evidence="13" id="KW-0378">Hydrolase</keyword>
<keyword evidence="10 11" id="KW-0472">Membrane</keyword>
<dbReference type="InterPro" id="IPR059000">
    <property type="entry name" value="ATPase_P-type_domA"/>
</dbReference>
<dbReference type="InterPro" id="IPR001757">
    <property type="entry name" value="P_typ_ATPase"/>
</dbReference>
<dbReference type="CDD" id="cd00371">
    <property type="entry name" value="HMA"/>
    <property type="match status" value="1"/>
</dbReference>
<dbReference type="OrthoDB" id="525483at2"/>
<comment type="subcellular location">
    <subcellularLocation>
        <location evidence="1">Cell membrane</location>
        <topology evidence="1">Multi-pass membrane protein</topology>
    </subcellularLocation>
</comment>
<dbReference type="PRINTS" id="PR00943">
    <property type="entry name" value="CUATPASE"/>
</dbReference>
<dbReference type="FunFam" id="2.70.150.10:FF:000002">
    <property type="entry name" value="Copper-transporting ATPase 1, putative"/>
    <property type="match status" value="1"/>
</dbReference>
<evidence type="ECO:0000313" key="13">
    <source>
        <dbReference type="EMBL" id="VEP12113.1"/>
    </source>
</evidence>
<evidence type="ECO:0000256" key="3">
    <source>
        <dbReference type="ARBA" id="ARBA00022448"/>
    </source>
</evidence>
<evidence type="ECO:0000256" key="1">
    <source>
        <dbReference type="ARBA" id="ARBA00004651"/>
    </source>
</evidence>
<feature type="domain" description="HMA" evidence="12">
    <location>
        <begin position="19"/>
        <end position="85"/>
    </location>
</feature>
<feature type="transmembrane region" description="Helical" evidence="11">
    <location>
        <begin position="722"/>
        <end position="741"/>
    </location>
</feature>
<dbReference type="InterPro" id="IPR023299">
    <property type="entry name" value="ATPase_P-typ_cyto_dom_N"/>
</dbReference>
<evidence type="ECO:0000256" key="11">
    <source>
        <dbReference type="RuleBase" id="RU362081"/>
    </source>
</evidence>
<dbReference type="GO" id="GO:0016887">
    <property type="term" value="F:ATP hydrolysis activity"/>
    <property type="evidence" value="ECO:0007669"/>
    <property type="project" value="InterPro"/>
</dbReference>
<dbReference type="InterPro" id="IPR044492">
    <property type="entry name" value="P_typ_ATPase_HD_dom"/>
</dbReference>
<dbReference type="GO" id="GO:0043682">
    <property type="term" value="F:P-type divalent copper transporter activity"/>
    <property type="evidence" value="ECO:0007669"/>
    <property type="project" value="TreeGrafter"/>
</dbReference>
<keyword evidence="11" id="KW-1003">Cell membrane</keyword>
<dbReference type="PROSITE" id="PS50846">
    <property type="entry name" value="HMA_2"/>
    <property type="match status" value="1"/>
</dbReference>
<dbReference type="RefSeq" id="WP_144869982.1">
    <property type="nucleotide sequence ID" value="NZ_LR213886.1"/>
</dbReference>
<dbReference type="PROSITE" id="PS01229">
    <property type="entry name" value="COF_2"/>
    <property type="match status" value="1"/>
</dbReference>
<dbReference type="EC" id="3.6.3.54" evidence="13"/>
<dbReference type="SFLD" id="SFLDF00027">
    <property type="entry name" value="p-type_atpase"/>
    <property type="match status" value="1"/>
</dbReference>
<dbReference type="InterPro" id="IPR018303">
    <property type="entry name" value="ATPase_P-typ_P_site"/>
</dbReference>
<dbReference type="Gene3D" id="3.30.70.100">
    <property type="match status" value="1"/>
</dbReference>
<dbReference type="GO" id="GO:0055070">
    <property type="term" value="P:copper ion homeostasis"/>
    <property type="evidence" value="ECO:0007669"/>
    <property type="project" value="TreeGrafter"/>
</dbReference>
<evidence type="ECO:0000256" key="5">
    <source>
        <dbReference type="ARBA" id="ARBA00022723"/>
    </source>
</evidence>
<dbReference type="GO" id="GO:0005524">
    <property type="term" value="F:ATP binding"/>
    <property type="evidence" value="ECO:0007669"/>
    <property type="project" value="UniProtKB-UniRule"/>
</dbReference>
<feature type="transmembrane region" description="Helical" evidence="11">
    <location>
        <begin position="112"/>
        <end position="131"/>
    </location>
</feature>
<sequence length="790" mass="84756">MVKIPVKPESNSQQASQLKTVALDVGGMKCAGCVGAVERQLKNNPGVESACVNLITEVAVVEYEAQAINPQALAEKLTETGFPSQIRNRDRSVAEVTNQAQAKRQQQQKKQLWQLITAAILLVFSSIGHLHHLGFPMIPVLSNIWFHWGLATLALLIPGRNLLLDGARSLSHGMPNMNTLVGLGTVSAYSTSCLALWFPQLGWECFFDEPVMLLGFILLGRTLEGRARNQASAALEKLVSLQPAMARLTSENDATEDIKIPVEQVKVGEWLRVLPGETIPVDGEITAGETTINESMLTGESVPVGKSKGDRVFAGTINQQGMITFQVSNVGGETTLAKIINLVESAQTRKAPVQQLADTVAGYFAYGVMAIATITFLFWYFWGTHIWEQVLVVEPHDGMSITTSPLLLSIKIAIAVLVVACPCALGLATPTAILVGTSIGAEKGILIKGGDILERVEKLDTVVFDKTGTLTVGKLQVTDCVSLADISTESLLHLSASLESNSNHPLAKAIVEATPQQKLLPTSKIEEKAGFGMIGDIAEDTIVIGNQEWLQQHQIEMGITDSEKADDLINSGQNLVYIAKNKQLIGLIALNDSLRPQAKEIISKLQHKGLNTVLLTGDRKKVAEKIASHLSISQVFAQVKPEDKAKLIKSLQNNNSQVVAMVGDGINDAVALAQADIGISLQGSTDIAMETADIVLMQNNLTDIMEAIDLSQATVRKIKQNLLWALGYNAIAIPLAAGIALPSTGLSLSPILAAIAMASSSLIVVSNSLLLRWKPVTSSLSLLRASHSHE</sequence>
<dbReference type="FunFam" id="3.30.70.100:FF:000001">
    <property type="entry name" value="ATPase copper transporting beta"/>
    <property type="match status" value="1"/>
</dbReference>
<dbReference type="NCBIfam" id="TIGR01525">
    <property type="entry name" value="ATPase-IB_hvy"/>
    <property type="match status" value="1"/>
</dbReference>
<dbReference type="PANTHER" id="PTHR43520">
    <property type="entry name" value="ATP7, ISOFORM B"/>
    <property type="match status" value="1"/>
</dbReference>
<keyword evidence="14" id="KW-1185">Reference proteome</keyword>
<dbReference type="AlphaFoldDB" id="A0A563VLA3"/>
<feature type="transmembrane region" description="Helical" evidence="11">
    <location>
        <begin position="412"/>
        <end position="435"/>
    </location>
</feature>
<reference evidence="13 14" key="1">
    <citation type="submission" date="2019-01" db="EMBL/GenBank/DDBJ databases">
        <authorList>
            <person name="Brito A."/>
        </authorList>
    </citation>
    <scope>NUCLEOTIDE SEQUENCE [LARGE SCALE GENOMIC DNA]</scope>
    <source>
        <strain evidence="13">1</strain>
    </source>
</reference>
<evidence type="ECO:0000256" key="10">
    <source>
        <dbReference type="ARBA" id="ARBA00023136"/>
    </source>
</evidence>
<dbReference type="Gene3D" id="2.70.150.10">
    <property type="entry name" value="Calcium-transporting ATPase, cytoplasmic transduction domain A"/>
    <property type="match status" value="1"/>
</dbReference>
<dbReference type="Pfam" id="PF00702">
    <property type="entry name" value="Hydrolase"/>
    <property type="match status" value="1"/>
</dbReference>
<protein>
    <submittedName>
        <fullName evidence="13">Putative copper-transporting ATPase SynA</fullName>
        <ecNumber evidence="13">3.6.3.54</ecNumber>
    </submittedName>
</protein>
<dbReference type="SUPFAM" id="SSF81653">
    <property type="entry name" value="Calcium ATPase, transduction domain A"/>
    <property type="match status" value="1"/>
</dbReference>
<dbReference type="Gene3D" id="3.40.1110.10">
    <property type="entry name" value="Calcium-transporting ATPase, cytoplasmic domain N"/>
    <property type="match status" value="1"/>
</dbReference>
<dbReference type="PROSITE" id="PS01047">
    <property type="entry name" value="HMA_1"/>
    <property type="match status" value="1"/>
</dbReference>
<dbReference type="GO" id="GO:0005507">
    <property type="term" value="F:copper ion binding"/>
    <property type="evidence" value="ECO:0007669"/>
    <property type="project" value="TreeGrafter"/>
</dbReference>
<evidence type="ECO:0000259" key="12">
    <source>
        <dbReference type="PROSITE" id="PS50846"/>
    </source>
</evidence>
<dbReference type="Pfam" id="PF00122">
    <property type="entry name" value="E1-E2_ATPase"/>
    <property type="match status" value="1"/>
</dbReference>
<evidence type="ECO:0000256" key="2">
    <source>
        <dbReference type="ARBA" id="ARBA00006024"/>
    </source>
</evidence>
<name>A0A563VLA3_9CYAN</name>
<dbReference type="Pfam" id="PF00403">
    <property type="entry name" value="HMA"/>
    <property type="match status" value="1"/>
</dbReference>
<keyword evidence="4 11" id="KW-0812">Transmembrane</keyword>
<dbReference type="SFLD" id="SFLDS00003">
    <property type="entry name" value="Haloacid_Dehalogenase"/>
    <property type="match status" value="1"/>
</dbReference>
<dbReference type="InterPro" id="IPR023214">
    <property type="entry name" value="HAD_sf"/>
</dbReference>